<dbReference type="RefSeq" id="WP_017053050.1">
    <property type="nucleotide sequence ID" value="NZ_AJYW02000257.1"/>
</dbReference>
<reference evidence="3 4" key="1">
    <citation type="journal article" date="2012" name="Science">
        <title>Ecological populations of bacteria act as socially cohesive units of antibiotic production and resistance.</title>
        <authorList>
            <person name="Cordero O.X."/>
            <person name="Wildschutte H."/>
            <person name="Kirkup B."/>
            <person name="Proehl S."/>
            <person name="Ngo L."/>
            <person name="Hussain F."/>
            <person name="Le Roux F."/>
            <person name="Mincer T."/>
            <person name="Polz M.F."/>
        </authorList>
    </citation>
    <scope>NUCLEOTIDE SEQUENCE [LARGE SCALE GENOMIC DNA]</scope>
    <source>
        <strain evidence="3 4">FF-238</strain>
    </source>
</reference>
<dbReference type="InterPro" id="IPR014114">
    <property type="entry name" value="TraW"/>
</dbReference>
<evidence type="ECO:0000259" key="2">
    <source>
        <dbReference type="Pfam" id="PF12477"/>
    </source>
</evidence>
<proteinExistence type="predicted"/>
<evidence type="ECO:0000313" key="4">
    <source>
        <dbReference type="Proteomes" id="UP000094165"/>
    </source>
</evidence>
<dbReference type="EMBL" id="AJYW02000257">
    <property type="protein sequence ID" value="OEE72841.1"/>
    <property type="molecule type" value="Genomic_DNA"/>
</dbReference>
<evidence type="ECO:0000313" key="3">
    <source>
        <dbReference type="EMBL" id="OEE72841.1"/>
    </source>
</evidence>
<evidence type="ECO:0000256" key="1">
    <source>
        <dbReference type="SAM" id="SignalP"/>
    </source>
</evidence>
<name>A0A1E5CSF2_9VIBR</name>
<keyword evidence="1" id="KW-0732">Signal</keyword>
<organism evidence="3 4">
    <name type="scientific">Vibrio genomosp. F6 str. FF-238</name>
    <dbReference type="NCBI Taxonomy" id="1191298"/>
    <lineage>
        <taxon>Bacteria</taxon>
        <taxon>Pseudomonadati</taxon>
        <taxon>Pseudomonadota</taxon>
        <taxon>Gammaproteobacteria</taxon>
        <taxon>Vibrionales</taxon>
        <taxon>Vibrionaceae</taxon>
        <taxon>Vibrio</taxon>
    </lineage>
</organism>
<protein>
    <submittedName>
        <fullName evidence="3">Type-F conjugative transfer system protein TraW</fullName>
    </submittedName>
</protein>
<dbReference type="Proteomes" id="UP000094165">
    <property type="component" value="Unassembled WGS sequence"/>
</dbReference>
<feature type="domain" description="Type-F conjugative transfer system protein TraW N-terminal" evidence="2">
    <location>
        <begin position="25"/>
        <end position="47"/>
    </location>
</feature>
<comment type="caution">
    <text evidence="3">The sequence shown here is derived from an EMBL/GenBank/DDBJ whole genome shotgun (WGS) entry which is preliminary data.</text>
</comment>
<sequence>MKFVNLKRNYNSKTWRNAIALSGAALLLALNVQAKDFGVIGTTFPIGEIDMLKWIEQRLKTFEANGKMEDMQQAFEQRVKESIKTPPPVEGLLTTSHPVTFFVNPSLTIPKDIIDPNTGAVIAPKGTVINPFDSTTWPKASEHDVLPHFELSKVLVFLDARDARQRRFAVDFRSDKPIKWILTGGSPDDMADLLRDRIYFDQQGHLTQKLHLNHVPSIASQDGTRWKIQEVDVSNTPPLSLQ</sequence>
<feature type="chain" id="PRO_5009173139" evidence="1">
    <location>
        <begin position="35"/>
        <end position="242"/>
    </location>
</feature>
<dbReference type="InterPro" id="IPR025864">
    <property type="entry name" value="TraW_N_dom"/>
</dbReference>
<keyword evidence="4" id="KW-1185">Reference proteome</keyword>
<dbReference type="NCBIfam" id="TIGR02743">
    <property type="entry name" value="TraW"/>
    <property type="match status" value="1"/>
</dbReference>
<feature type="signal peptide" evidence="1">
    <location>
        <begin position="1"/>
        <end position="34"/>
    </location>
</feature>
<dbReference type="Pfam" id="PF12477">
    <property type="entry name" value="TraW_N"/>
    <property type="match status" value="1"/>
</dbReference>
<gene>
    <name evidence="3" type="ORF">A130_07160</name>
</gene>
<dbReference type="AlphaFoldDB" id="A0A1E5CSF2"/>
<accession>A0A1E5CSF2</accession>